<gene>
    <name evidence="2" type="ORF">GCM10022289_17180</name>
</gene>
<feature type="region of interest" description="Disordered" evidence="1">
    <location>
        <begin position="1"/>
        <end position="105"/>
    </location>
</feature>
<protein>
    <submittedName>
        <fullName evidence="2">Uncharacterized protein</fullName>
    </submittedName>
</protein>
<dbReference type="Proteomes" id="UP001501772">
    <property type="component" value="Unassembled WGS sequence"/>
</dbReference>
<evidence type="ECO:0000256" key="1">
    <source>
        <dbReference type="SAM" id="MobiDB-lite"/>
    </source>
</evidence>
<feature type="compositionally biased region" description="Acidic residues" evidence="1">
    <location>
        <begin position="37"/>
        <end position="50"/>
    </location>
</feature>
<evidence type="ECO:0000313" key="3">
    <source>
        <dbReference type="Proteomes" id="UP001501772"/>
    </source>
</evidence>
<organism evidence="2 3">
    <name type="scientific">Pedobacter jeongneungensis</name>
    <dbReference type="NCBI Taxonomy" id="947309"/>
    <lineage>
        <taxon>Bacteria</taxon>
        <taxon>Pseudomonadati</taxon>
        <taxon>Bacteroidota</taxon>
        <taxon>Sphingobacteriia</taxon>
        <taxon>Sphingobacteriales</taxon>
        <taxon>Sphingobacteriaceae</taxon>
        <taxon>Pedobacter</taxon>
    </lineage>
</organism>
<reference evidence="3" key="1">
    <citation type="journal article" date="2019" name="Int. J. Syst. Evol. Microbiol.">
        <title>The Global Catalogue of Microorganisms (GCM) 10K type strain sequencing project: providing services to taxonomists for standard genome sequencing and annotation.</title>
        <authorList>
            <consortium name="The Broad Institute Genomics Platform"/>
            <consortium name="The Broad Institute Genome Sequencing Center for Infectious Disease"/>
            <person name="Wu L."/>
            <person name="Ma J."/>
        </authorList>
    </citation>
    <scope>NUCLEOTIDE SEQUENCE [LARGE SCALE GENOMIC DNA]</scope>
    <source>
        <strain evidence="3">JCM 17626</strain>
    </source>
</reference>
<dbReference type="EMBL" id="BAABBY010000004">
    <property type="protein sequence ID" value="GAA4202426.1"/>
    <property type="molecule type" value="Genomic_DNA"/>
</dbReference>
<feature type="compositionally biased region" description="Acidic residues" evidence="1">
    <location>
        <begin position="62"/>
        <end position="105"/>
    </location>
</feature>
<evidence type="ECO:0000313" key="2">
    <source>
        <dbReference type="EMBL" id="GAA4202426.1"/>
    </source>
</evidence>
<comment type="caution">
    <text evidence="2">The sequence shown here is derived from an EMBL/GenBank/DDBJ whole genome shotgun (WGS) entry which is preliminary data.</text>
</comment>
<proteinExistence type="predicted"/>
<sequence>MENQENNQPEEEIQNIEQFQINRSQGNAAEGHASPEPGDDDENYTEDEVPFADGEGTRLNEEIEGPEDEEDDDEEGEETDDYNESDIEELDKDPNAYDEDDSEML</sequence>
<name>A0ABP8BB02_9SPHI</name>
<accession>A0ABP8BB02</accession>
<keyword evidence="3" id="KW-1185">Reference proteome</keyword>
<dbReference type="RefSeq" id="WP_344851049.1">
    <property type="nucleotide sequence ID" value="NZ_BAABBY010000004.1"/>
</dbReference>